<protein>
    <recommendedName>
        <fullName evidence="4">Secreted protein</fullName>
    </recommendedName>
</protein>
<reference evidence="2" key="1">
    <citation type="submission" date="2023-06" db="EMBL/GenBank/DDBJ databases">
        <authorList>
            <person name="Delattre M."/>
        </authorList>
    </citation>
    <scope>NUCLEOTIDE SEQUENCE</scope>
    <source>
        <strain evidence="2">AF72</strain>
    </source>
</reference>
<accession>A0AA36C9A9</accession>
<keyword evidence="3" id="KW-1185">Reference proteome</keyword>
<evidence type="ECO:0008006" key="4">
    <source>
        <dbReference type="Google" id="ProtNLM"/>
    </source>
</evidence>
<feature type="signal peptide" evidence="1">
    <location>
        <begin position="1"/>
        <end position="22"/>
    </location>
</feature>
<proteinExistence type="predicted"/>
<evidence type="ECO:0000313" key="2">
    <source>
        <dbReference type="EMBL" id="CAJ0564149.1"/>
    </source>
</evidence>
<dbReference type="AlphaFoldDB" id="A0AA36C9A9"/>
<gene>
    <name evidence="2" type="ORF">MSPICULIGERA_LOCUS2835</name>
</gene>
<feature type="non-terminal residue" evidence="2">
    <location>
        <position position="87"/>
    </location>
</feature>
<keyword evidence="1" id="KW-0732">Signal</keyword>
<comment type="caution">
    <text evidence="2">The sequence shown here is derived from an EMBL/GenBank/DDBJ whole genome shotgun (WGS) entry which is preliminary data.</text>
</comment>
<evidence type="ECO:0000256" key="1">
    <source>
        <dbReference type="SAM" id="SignalP"/>
    </source>
</evidence>
<sequence>MLGKIIFLLYLVTFLVFPSFSAEPPRIRRQTFCFLRGLQDCGGPRRECLGEACGIHGCPGRGACLCSETGHWYCSGPRIGRQADSIE</sequence>
<dbReference type="Proteomes" id="UP001177023">
    <property type="component" value="Unassembled WGS sequence"/>
</dbReference>
<organism evidence="2 3">
    <name type="scientific">Mesorhabditis spiculigera</name>
    <dbReference type="NCBI Taxonomy" id="96644"/>
    <lineage>
        <taxon>Eukaryota</taxon>
        <taxon>Metazoa</taxon>
        <taxon>Ecdysozoa</taxon>
        <taxon>Nematoda</taxon>
        <taxon>Chromadorea</taxon>
        <taxon>Rhabditida</taxon>
        <taxon>Rhabditina</taxon>
        <taxon>Rhabditomorpha</taxon>
        <taxon>Rhabditoidea</taxon>
        <taxon>Rhabditidae</taxon>
        <taxon>Mesorhabditinae</taxon>
        <taxon>Mesorhabditis</taxon>
    </lineage>
</organism>
<dbReference type="EMBL" id="CATQJA010000807">
    <property type="protein sequence ID" value="CAJ0564149.1"/>
    <property type="molecule type" value="Genomic_DNA"/>
</dbReference>
<name>A0AA36C9A9_9BILA</name>
<evidence type="ECO:0000313" key="3">
    <source>
        <dbReference type="Proteomes" id="UP001177023"/>
    </source>
</evidence>
<feature type="chain" id="PRO_5041238078" description="Secreted protein" evidence="1">
    <location>
        <begin position="23"/>
        <end position="87"/>
    </location>
</feature>